<proteinExistence type="predicted"/>
<gene>
    <name evidence="2" type="ORF">NDU88_005183</name>
</gene>
<dbReference type="EMBL" id="JANPWB010000008">
    <property type="protein sequence ID" value="KAJ1164749.1"/>
    <property type="molecule type" value="Genomic_DNA"/>
</dbReference>
<dbReference type="Proteomes" id="UP001066276">
    <property type="component" value="Chromosome 4_2"/>
</dbReference>
<evidence type="ECO:0000313" key="3">
    <source>
        <dbReference type="Proteomes" id="UP001066276"/>
    </source>
</evidence>
<comment type="caution">
    <text evidence="2">The sequence shown here is derived from an EMBL/GenBank/DDBJ whole genome shotgun (WGS) entry which is preliminary data.</text>
</comment>
<accession>A0AAV7SKY8</accession>
<sequence length="89" mass="10023">MHGDEDPLAQLPQDDEFYEAVDASIYRAFEKAMVPIEQRLTRQTAHECAKWAQTSTATAPVPNALAHPPDDQPFPAKRPERMGKFTVPF</sequence>
<name>A0AAV7SKY8_PLEWA</name>
<keyword evidence="3" id="KW-1185">Reference proteome</keyword>
<dbReference type="AlphaFoldDB" id="A0AAV7SKY8"/>
<feature type="region of interest" description="Disordered" evidence="1">
    <location>
        <begin position="52"/>
        <end position="89"/>
    </location>
</feature>
<evidence type="ECO:0000313" key="2">
    <source>
        <dbReference type="EMBL" id="KAJ1164749.1"/>
    </source>
</evidence>
<protein>
    <submittedName>
        <fullName evidence="2">Uncharacterized protein</fullName>
    </submittedName>
</protein>
<organism evidence="2 3">
    <name type="scientific">Pleurodeles waltl</name>
    <name type="common">Iberian ribbed newt</name>
    <dbReference type="NCBI Taxonomy" id="8319"/>
    <lineage>
        <taxon>Eukaryota</taxon>
        <taxon>Metazoa</taxon>
        <taxon>Chordata</taxon>
        <taxon>Craniata</taxon>
        <taxon>Vertebrata</taxon>
        <taxon>Euteleostomi</taxon>
        <taxon>Amphibia</taxon>
        <taxon>Batrachia</taxon>
        <taxon>Caudata</taxon>
        <taxon>Salamandroidea</taxon>
        <taxon>Salamandridae</taxon>
        <taxon>Pleurodelinae</taxon>
        <taxon>Pleurodeles</taxon>
    </lineage>
</organism>
<evidence type="ECO:0000256" key="1">
    <source>
        <dbReference type="SAM" id="MobiDB-lite"/>
    </source>
</evidence>
<reference evidence="2" key="1">
    <citation type="journal article" date="2022" name="bioRxiv">
        <title>Sequencing and chromosome-scale assembly of the giantPleurodeles waltlgenome.</title>
        <authorList>
            <person name="Brown T."/>
            <person name="Elewa A."/>
            <person name="Iarovenko S."/>
            <person name="Subramanian E."/>
            <person name="Araus A.J."/>
            <person name="Petzold A."/>
            <person name="Susuki M."/>
            <person name="Suzuki K.-i.T."/>
            <person name="Hayashi T."/>
            <person name="Toyoda A."/>
            <person name="Oliveira C."/>
            <person name="Osipova E."/>
            <person name="Leigh N.D."/>
            <person name="Simon A."/>
            <person name="Yun M.H."/>
        </authorList>
    </citation>
    <scope>NUCLEOTIDE SEQUENCE</scope>
    <source>
        <strain evidence="2">20211129_DDA</strain>
        <tissue evidence="2">Liver</tissue>
    </source>
</reference>